<dbReference type="InterPro" id="IPR051212">
    <property type="entry name" value="Type-I_RE_S_subunit"/>
</dbReference>
<sequence>MSNEHSREHNVESLITEHIDIWTSTIKSKSASGRGSSKKIDLYGIKKLRELILELAVRGKLVPQDPSDEPAEVLLERIAIEKAQLVKDKKIKKPKALPEISEEEKPFELPNGWEWSRLGNTGFGSTGKTPNTKKVEYFKGNIPFIGPGQITLNGQILESEKFLSAEGLKNSTECVLGDILMVCIGGSIGKAAIAKQTMGFNQQINAIRALKIRSEYLYLAVSTITFYEELLDISTGSATPIINRGKWEELLVPIPPLQEQHRIVAKVDELMILCDQLESQTEKQLSAHQQLVETLLATLVASENAAELNQNWKRLAAYFDLLFTTEVSIDQLKQTILQLAVMGKLVPQNPNDEPASKLLERIKAEKEQLIKDKIYQKTSKLKPINTDIQYPSNWVSVQTGQVCPSIVPNRDRPKSFTGNIPWVTLPAFPTQGFYLDNTNVELALTALEVQQYSARLIPEKSVLMSCVGRFGLTAINTTSVTSNQQVHAFIVLNGLLPEYLSMVIKVEGKFLENVATSTTIAYLNKTNCESIQFGLPPTEEQHRIVSKADALMAICDQLKTKLSESQQTQLHLTDAIVEQAV</sequence>
<gene>
    <name evidence="5" type="ORF">GFB47_04380</name>
</gene>
<organism evidence="5 6">
    <name type="scientific">Vibrio algicola</name>
    <dbReference type="NCBI Taxonomy" id="2662262"/>
    <lineage>
        <taxon>Bacteria</taxon>
        <taxon>Pseudomonadati</taxon>
        <taxon>Pseudomonadota</taxon>
        <taxon>Gammaproteobacteria</taxon>
        <taxon>Vibrionales</taxon>
        <taxon>Vibrionaceae</taxon>
        <taxon>Vibrio</taxon>
    </lineage>
</organism>
<evidence type="ECO:0000313" key="5">
    <source>
        <dbReference type="EMBL" id="QGA64703.1"/>
    </source>
</evidence>
<accession>A0A5Q0TC53</accession>
<keyword evidence="5" id="KW-0255">Endonuclease</keyword>
<dbReference type="REBASE" id="373443">
    <property type="entry name" value="S.Vsp1977ORF4375P"/>
</dbReference>
<dbReference type="AlphaFoldDB" id="A0A5Q0TC53"/>
<evidence type="ECO:0000256" key="3">
    <source>
        <dbReference type="ARBA" id="ARBA00023125"/>
    </source>
</evidence>
<dbReference type="GO" id="GO:0009307">
    <property type="term" value="P:DNA restriction-modification system"/>
    <property type="evidence" value="ECO:0007669"/>
    <property type="project" value="UniProtKB-KW"/>
</dbReference>
<dbReference type="GO" id="GO:0003677">
    <property type="term" value="F:DNA binding"/>
    <property type="evidence" value="ECO:0007669"/>
    <property type="project" value="UniProtKB-KW"/>
</dbReference>
<keyword evidence="5" id="KW-0378">Hydrolase</keyword>
<proteinExistence type="inferred from homology"/>
<evidence type="ECO:0000313" key="6">
    <source>
        <dbReference type="Proteomes" id="UP000348942"/>
    </source>
</evidence>
<evidence type="ECO:0000256" key="1">
    <source>
        <dbReference type="ARBA" id="ARBA00010923"/>
    </source>
</evidence>
<keyword evidence="2" id="KW-0680">Restriction system</keyword>
<keyword evidence="6" id="KW-1185">Reference proteome</keyword>
<keyword evidence="3" id="KW-0238">DNA-binding</keyword>
<keyword evidence="5" id="KW-0540">Nuclease</keyword>
<evidence type="ECO:0000256" key="2">
    <source>
        <dbReference type="ARBA" id="ARBA00022747"/>
    </source>
</evidence>
<feature type="domain" description="Type I restriction modification DNA specificity" evidence="4">
    <location>
        <begin position="391"/>
        <end position="563"/>
    </location>
</feature>
<evidence type="ECO:0000259" key="4">
    <source>
        <dbReference type="Pfam" id="PF01420"/>
    </source>
</evidence>
<reference evidence="5 6" key="1">
    <citation type="submission" date="2019-10" db="EMBL/GenBank/DDBJ databases">
        <title>Vibrio sp. nov., isolated from Coralline algae surface.</title>
        <authorList>
            <person name="Geng Y."/>
            <person name="Zhang X."/>
        </authorList>
    </citation>
    <scope>NUCLEOTIDE SEQUENCE [LARGE SCALE GENOMIC DNA]</scope>
    <source>
        <strain evidence="5 6">SM1977</strain>
    </source>
</reference>
<dbReference type="EMBL" id="CP045699">
    <property type="protein sequence ID" value="QGA64703.1"/>
    <property type="molecule type" value="Genomic_DNA"/>
</dbReference>
<protein>
    <submittedName>
        <fullName evidence="5">Restriction endonuclease subunit S</fullName>
    </submittedName>
</protein>
<dbReference type="InterPro" id="IPR000055">
    <property type="entry name" value="Restrct_endonuc_typeI_TRD"/>
</dbReference>
<name>A0A5Q0TC53_9VIBR</name>
<dbReference type="Pfam" id="PF01420">
    <property type="entry name" value="Methylase_S"/>
    <property type="match status" value="2"/>
</dbReference>
<dbReference type="Proteomes" id="UP000348942">
    <property type="component" value="Chromosome 1"/>
</dbReference>
<dbReference type="GO" id="GO:0004519">
    <property type="term" value="F:endonuclease activity"/>
    <property type="evidence" value="ECO:0007669"/>
    <property type="project" value="UniProtKB-KW"/>
</dbReference>
<comment type="similarity">
    <text evidence="1">Belongs to the type-I restriction system S methylase family.</text>
</comment>
<dbReference type="PANTHER" id="PTHR43140">
    <property type="entry name" value="TYPE-1 RESTRICTION ENZYME ECOKI SPECIFICITY PROTEIN"/>
    <property type="match status" value="1"/>
</dbReference>
<dbReference type="PANTHER" id="PTHR43140:SF1">
    <property type="entry name" value="TYPE I RESTRICTION ENZYME ECOKI SPECIFICITY SUBUNIT"/>
    <property type="match status" value="1"/>
</dbReference>
<feature type="domain" description="Type I restriction modification DNA specificity" evidence="4">
    <location>
        <begin position="110"/>
        <end position="285"/>
    </location>
</feature>
<dbReference type="Gene3D" id="3.90.220.20">
    <property type="entry name" value="DNA methylase specificity domains"/>
    <property type="match status" value="2"/>
</dbReference>
<dbReference type="CDD" id="cd17293">
    <property type="entry name" value="RMtype1_S_Ppo21ORF8840P_TRD1-CR1_like"/>
    <property type="match status" value="1"/>
</dbReference>
<dbReference type="RefSeq" id="WP_153446840.1">
    <property type="nucleotide sequence ID" value="NZ_CP045699.1"/>
</dbReference>
<dbReference type="InterPro" id="IPR044946">
    <property type="entry name" value="Restrct_endonuc_typeI_TRD_sf"/>
</dbReference>
<dbReference type="SUPFAM" id="SSF116734">
    <property type="entry name" value="DNA methylase specificity domain"/>
    <property type="match status" value="2"/>
</dbReference>